<dbReference type="EMBL" id="JANAVB010022597">
    <property type="protein sequence ID" value="KAJ6823827.1"/>
    <property type="molecule type" value="Genomic_DNA"/>
</dbReference>
<accession>A0AAX6G651</accession>
<reference evidence="1" key="2">
    <citation type="submission" date="2023-04" db="EMBL/GenBank/DDBJ databases">
        <authorList>
            <person name="Bruccoleri R.E."/>
            <person name="Oakeley E.J."/>
            <person name="Faust A.-M."/>
            <person name="Dessus-Babus S."/>
            <person name="Altorfer M."/>
            <person name="Burckhardt D."/>
            <person name="Oertli M."/>
            <person name="Naumann U."/>
            <person name="Petersen F."/>
            <person name="Wong J."/>
        </authorList>
    </citation>
    <scope>NUCLEOTIDE SEQUENCE</scope>
    <source>
        <strain evidence="1">GSM-AAB239-AS_SAM_17_03QT</strain>
        <tissue evidence="1">Leaf</tissue>
    </source>
</reference>
<organism evidence="1 2">
    <name type="scientific">Iris pallida</name>
    <name type="common">Sweet iris</name>
    <dbReference type="NCBI Taxonomy" id="29817"/>
    <lineage>
        <taxon>Eukaryota</taxon>
        <taxon>Viridiplantae</taxon>
        <taxon>Streptophyta</taxon>
        <taxon>Embryophyta</taxon>
        <taxon>Tracheophyta</taxon>
        <taxon>Spermatophyta</taxon>
        <taxon>Magnoliopsida</taxon>
        <taxon>Liliopsida</taxon>
        <taxon>Asparagales</taxon>
        <taxon>Iridaceae</taxon>
        <taxon>Iridoideae</taxon>
        <taxon>Irideae</taxon>
        <taxon>Iris</taxon>
    </lineage>
</organism>
<proteinExistence type="predicted"/>
<dbReference type="AlphaFoldDB" id="A0AAX6G651"/>
<evidence type="ECO:0000313" key="1">
    <source>
        <dbReference type="EMBL" id="KAJ6823827.1"/>
    </source>
</evidence>
<keyword evidence="2" id="KW-1185">Reference proteome</keyword>
<evidence type="ECO:0000313" key="2">
    <source>
        <dbReference type="Proteomes" id="UP001140949"/>
    </source>
</evidence>
<protein>
    <submittedName>
        <fullName evidence="1">Formin-like protein 6 isoform X2</fullName>
    </submittedName>
</protein>
<gene>
    <name evidence="1" type="ORF">M6B38_129175</name>
</gene>
<sequence length="23" mass="3171">MYFWMLLRCYLRHLDYFDNLYFF</sequence>
<name>A0AAX6G651_IRIPA</name>
<dbReference type="Proteomes" id="UP001140949">
    <property type="component" value="Unassembled WGS sequence"/>
</dbReference>
<reference evidence="1" key="1">
    <citation type="journal article" date="2023" name="GigaByte">
        <title>Genome assembly of the bearded iris, Iris pallida Lam.</title>
        <authorList>
            <person name="Bruccoleri R.E."/>
            <person name="Oakeley E.J."/>
            <person name="Faust A.M.E."/>
            <person name="Altorfer M."/>
            <person name="Dessus-Babus S."/>
            <person name="Burckhardt D."/>
            <person name="Oertli M."/>
            <person name="Naumann U."/>
            <person name="Petersen F."/>
            <person name="Wong J."/>
        </authorList>
    </citation>
    <scope>NUCLEOTIDE SEQUENCE</scope>
    <source>
        <strain evidence="1">GSM-AAB239-AS_SAM_17_03QT</strain>
    </source>
</reference>
<comment type="caution">
    <text evidence="1">The sequence shown here is derived from an EMBL/GenBank/DDBJ whole genome shotgun (WGS) entry which is preliminary data.</text>
</comment>